<dbReference type="Gene3D" id="3.30.70.1440">
    <property type="entry name" value="Multidrug efflux transporter AcrB pore domain"/>
    <property type="match status" value="1"/>
</dbReference>
<name>B8JC78_ANAD2</name>
<accession>B8JC78</accession>
<dbReference type="Gene3D" id="3.30.70.1430">
    <property type="entry name" value="Multidrug efflux transporter AcrB pore domain"/>
    <property type="match status" value="2"/>
</dbReference>
<keyword evidence="1" id="KW-0472">Membrane</keyword>
<dbReference type="InterPro" id="IPR027463">
    <property type="entry name" value="AcrB_DN_DC_subdom"/>
</dbReference>
<dbReference type="PRINTS" id="PR00702">
    <property type="entry name" value="ACRIFLAVINRP"/>
</dbReference>
<dbReference type="RefSeq" id="WP_012633614.1">
    <property type="nucleotide sequence ID" value="NC_011891.1"/>
</dbReference>
<feature type="transmembrane region" description="Helical" evidence="1">
    <location>
        <begin position="523"/>
        <end position="544"/>
    </location>
</feature>
<evidence type="ECO:0000313" key="3">
    <source>
        <dbReference type="Proteomes" id="UP000007089"/>
    </source>
</evidence>
<dbReference type="GO" id="GO:0042910">
    <property type="term" value="F:xenobiotic transmembrane transporter activity"/>
    <property type="evidence" value="ECO:0007669"/>
    <property type="project" value="TreeGrafter"/>
</dbReference>
<dbReference type="SUPFAM" id="SSF82866">
    <property type="entry name" value="Multidrug efflux transporter AcrB transmembrane domain"/>
    <property type="match status" value="2"/>
</dbReference>
<dbReference type="SUPFAM" id="SSF82693">
    <property type="entry name" value="Multidrug efflux transporter AcrB pore domain, PN1, PN2, PC1 and PC2 subdomains"/>
    <property type="match status" value="3"/>
</dbReference>
<sequence>MDVIKTFITRPVFTAMLVLAVVVFGLNAYPKIGVDQFPDVDIPVVTVTTVLPGADPESIERDVSDPLEEALNGLAGLESMRSVNVESVSQVILQFSLETKVDVAAQDVRDRVQATLSKLPDDADQPIVEKLDVGAAPILTLALSGPVPPEELTRLADDVLKPALQRQGGVGSVEVVGGREREIRILVDPARLRTFGVAASEVAQAVRGGSVDVPAGRAEDPRAEVVVKVSGEARSVDELRDLVVANPGGAPVRLRDVADVVDGPAEARSAAADDGRPAVALVVKKQSGANTVQVAERVTGALAGMQQLLPEGAQLRVVRDNSKFIRASIDGVKEDLVLGGLLAVAIVLLFLRSWRTTIVSALALPTSVIGTFAAMHALGYTFNVITMLALTLSIGLLIDDAIVVIENISRHAEHGEPPVRAAHAGTKEIALAVLAVTLAILAVFVPVAFMEGIVGRFFSAFGMTVAVAVAISYLVSMTLTPMASAYVLRAHGEPGRISRAIERALAAVERFYRRVLGWALDHVPATLAIAVALLVATVGLGRFLQFTFIPAQDMSELKVTLELPAGTPLERTARELEALRAQLAAVPGVTHVFTTAGGGVQEEVHKGELTVTVVPIAERSYSQEDVKAWLRSGLRRPADAQVAVQDIAMLAGSGSRPQPVQFNVRGQDWAEVVAAAEKVRAHMGASPLFSDVDSTYRPGKPQVTVRVDRERAASLGIPVATLGTSVRAYLGGDDFAKFRQGTDSYDIRLRLPPDARGADRLGELTVRSAAGQLVELRNVASLVEEPTLSQIDRQEQLRQVTLLADLPQGASLGAAMQDLSAFAAKELPPTVITDFEGQGKELGKTAGAFVQALLLGVVLVYMILAAQFGSLLDPFTIMLSLPFAVIGALGALLATGQFMSIFALIGMIMLMGLVTKNGILLVEFANQLRERGRSARDALLEAGPIRLRPILMTTVAMIAGMVPVALARGDGAEMRVPMAIAIIGGLVTSTILTLVVVPVFYQLLDRLKRRRRVELLESPPEVERPTGT</sequence>
<evidence type="ECO:0000313" key="2">
    <source>
        <dbReference type="EMBL" id="ACL65818.1"/>
    </source>
</evidence>
<evidence type="ECO:0000256" key="1">
    <source>
        <dbReference type="SAM" id="Phobius"/>
    </source>
</evidence>
<keyword evidence="1" id="KW-0812">Transmembrane</keyword>
<feature type="transmembrane region" description="Helical" evidence="1">
    <location>
        <begin position="336"/>
        <end position="351"/>
    </location>
</feature>
<protein>
    <submittedName>
        <fullName evidence="2">Acriflavin resistance protein</fullName>
    </submittedName>
</protein>
<proteinExistence type="predicted"/>
<dbReference type="PANTHER" id="PTHR32063">
    <property type="match status" value="1"/>
</dbReference>
<dbReference type="Proteomes" id="UP000007089">
    <property type="component" value="Chromosome"/>
</dbReference>
<dbReference type="SUPFAM" id="SSF82714">
    <property type="entry name" value="Multidrug efflux transporter AcrB TolC docking domain, DN and DC subdomains"/>
    <property type="match status" value="2"/>
</dbReference>
<reference evidence="2" key="1">
    <citation type="submission" date="2009-01" db="EMBL/GenBank/DDBJ databases">
        <title>Complete sequence of Anaeromyxobacter dehalogenans 2CP-1.</title>
        <authorList>
            <consortium name="US DOE Joint Genome Institute"/>
            <person name="Lucas S."/>
            <person name="Copeland A."/>
            <person name="Lapidus A."/>
            <person name="Glavina del Rio T."/>
            <person name="Dalin E."/>
            <person name="Tice H."/>
            <person name="Bruce D."/>
            <person name="Goodwin L."/>
            <person name="Pitluck S."/>
            <person name="Saunders E."/>
            <person name="Brettin T."/>
            <person name="Detter J.C."/>
            <person name="Han C."/>
            <person name="Larimer F."/>
            <person name="Land M."/>
            <person name="Hauser L."/>
            <person name="Kyrpides N."/>
            <person name="Ovchinnikova G."/>
            <person name="Beliaev A.S."/>
            <person name="Richardson P."/>
        </authorList>
    </citation>
    <scope>NUCLEOTIDE SEQUENCE</scope>
    <source>
        <strain evidence="2">2CP-1</strain>
    </source>
</reference>
<dbReference type="AlphaFoldDB" id="B8JC78"/>
<keyword evidence="1" id="KW-1133">Transmembrane helix</keyword>
<keyword evidence="3" id="KW-1185">Reference proteome</keyword>
<dbReference type="Gene3D" id="1.20.1640.10">
    <property type="entry name" value="Multidrug efflux transporter AcrB transmembrane domain"/>
    <property type="match status" value="2"/>
</dbReference>
<dbReference type="Gene3D" id="3.30.2090.10">
    <property type="entry name" value="Multidrug efflux transporter AcrB TolC docking domain, DN and DC subdomains"/>
    <property type="match status" value="2"/>
</dbReference>
<dbReference type="KEGG" id="acp:A2cp1_2480"/>
<feature type="transmembrane region" description="Helical" evidence="1">
    <location>
        <begin position="978"/>
        <end position="1001"/>
    </location>
</feature>
<dbReference type="GO" id="GO:0005886">
    <property type="term" value="C:plasma membrane"/>
    <property type="evidence" value="ECO:0007669"/>
    <property type="project" value="TreeGrafter"/>
</dbReference>
<gene>
    <name evidence="2" type="ordered locus">A2cp1_2480</name>
</gene>
<feature type="transmembrane region" description="Helical" evidence="1">
    <location>
        <begin position="12"/>
        <end position="29"/>
    </location>
</feature>
<organism evidence="2 3">
    <name type="scientific">Anaeromyxobacter dehalogenans (strain ATCC BAA-258 / DSM 21875 / 2CP-1)</name>
    <dbReference type="NCBI Taxonomy" id="455488"/>
    <lineage>
        <taxon>Bacteria</taxon>
        <taxon>Pseudomonadati</taxon>
        <taxon>Myxococcota</taxon>
        <taxon>Myxococcia</taxon>
        <taxon>Myxococcales</taxon>
        <taxon>Cystobacterineae</taxon>
        <taxon>Anaeromyxobacteraceae</taxon>
        <taxon>Anaeromyxobacter</taxon>
    </lineage>
</organism>
<feature type="transmembrane region" description="Helical" evidence="1">
    <location>
        <begin position="429"/>
        <end position="449"/>
    </location>
</feature>
<dbReference type="HOGENOM" id="CLU_002755_1_2_7"/>
<dbReference type="EMBL" id="CP001359">
    <property type="protein sequence ID" value="ACL65818.1"/>
    <property type="molecule type" value="Genomic_DNA"/>
</dbReference>
<dbReference type="InterPro" id="IPR001036">
    <property type="entry name" value="Acrflvin-R"/>
</dbReference>
<dbReference type="Gene3D" id="3.30.70.1320">
    <property type="entry name" value="Multidrug efflux transporter AcrB pore domain like"/>
    <property type="match status" value="1"/>
</dbReference>
<feature type="transmembrane region" description="Helical" evidence="1">
    <location>
        <begin position="875"/>
        <end position="895"/>
    </location>
</feature>
<feature type="transmembrane region" description="Helical" evidence="1">
    <location>
        <begin position="455"/>
        <end position="475"/>
    </location>
</feature>
<feature type="transmembrane region" description="Helical" evidence="1">
    <location>
        <begin position="945"/>
        <end position="966"/>
    </location>
</feature>
<feature type="transmembrane region" description="Helical" evidence="1">
    <location>
        <begin position="848"/>
        <end position="868"/>
    </location>
</feature>
<dbReference type="PANTHER" id="PTHR32063:SF0">
    <property type="entry name" value="SWARMING MOTILITY PROTEIN SWRC"/>
    <property type="match status" value="1"/>
</dbReference>
<dbReference type="Pfam" id="PF00873">
    <property type="entry name" value="ACR_tran"/>
    <property type="match status" value="1"/>
</dbReference>
<feature type="transmembrane region" description="Helical" evidence="1">
    <location>
        <begin position="358"/>
        <end position="378"/>
    </location>
</feature>